<dbReference type="Proteomes" id="UP000324758">
    <property type="component" value="Unassembled WGS sequence"/>
</dbReference>
<dbReference type="InterPro" id="IPR005653">
    <property type="entry name" value="OstA-like_N"/>
</dbReference>
<evidence type="ECO:0000313" key="4">
    <source>
        <dbReference type="EMBL" id="TYL86985.1"/>
    </source>
</evidence>
<sequence>MIFMAHFFPRNDSKRRAIVAAIALGGAALIATGAAVAQSTMQGVPNAMQGFSQNRDQPIQIEAASLEMRDKKKEATFSGNVKVVQGDTTMTSKTLVVFYESSSDKAAAPQAAPAQSAAAKGQKGAPIQSATPGPGGASSIKRLEARGSVVVTQKDQVVTGETAVFDTKTNLITMLGGVVLTQCQNVLRGDRLMVDMTTGVSRVESDSGKVQGLFIQTQGGANGKCGTPVAPGAGAGSPLQLPGSGKQK</sequence>
<dbReference type="PANTHER" id="PTHR36504">
    <property type="entry name" value="LIPOPOLYSACCHARIDE EXPORT SYSTEM PROTEIN LPTA"/>
    <property type="match status" value="1"/>
</dbReference>
<evidence type="ECO:0000259" key="3">
    <source>
        <dbReference type="Pfam" id="PF03968"/>
    </source>
</evidence>
<feature type="region of interest" description="Disordered" evidence="2">
    <location>
        <begin position="224"/>
        <end position="248"/>
    </location>
</feature>
<dbReference type="Gene3D" id="2.60.450.10">
    <property type="entry name" value="Lipopolysaccharide (LPS) transport protein A like domain"/>
    <property type="match status" value="1"/>
</dbReference>
<dbReference type="PANTHER" id="PTHR36504:SF1">
    <property type="entry name" value="LIPOPOLYSACCHARIDE EXPORT SYSTEM PROTEIN LPTA"/>
    <property type="match status" value="1"/>
</dbReference>
<reference evidence="4 5" key="1">
    <citation type="submission" date="2019-08" db="EMBL/GenBank/DDBJ databases">
        <title>Bradyrhizobium hipponensis sp. nov., a rhizobium isolated from a Lupinus angustifolius root nodule in Tunisia.</title>
        <authorList>
            <person name="Off K."/>
            <person name="Rejili M."/>
            <person name="Mars M."/>
            <person name="Brachmann A."/>
            <person name="Marin M."/>
        </authorList>
    </citation>
    <scope>NUCLEOTIDE SEQUENCE [LARGE SCALE GENOMIC DNA]</scope>
    <source>
        <strain evidence="4 5">CTAW71</strain>
    </source>
</reference>
<feature type="domain" description="Organic solvent tolerance-like N-terminal" evidence="3">
    <location>
        <begin position="60"/>
        <end position="199"/>
    </location>
</feature>
<dbReference type="EMBL" id="VSSS01000077">
    <property type="protein sequence ID" value="TYL86985.1"/>
    <property type="molecule type" value="Genomic_DNA"/>
</dbReference>
<dbReference type="OrthoDB" id="9811926at2"/>
<dbReference type="Pfam" id="PF03968">
    <property type="entry name" value="LptD_N"/>
    <property type="match status" value="1"/>
</dbReference>
<protein>
    <submittedName>
        <fullName evidence="4">LPS ABC transporter substrate-binding protein LptA</fullName>
    </submittedName>
</protein>
<comment type="caution">
    <text evidence="4">The sequence shown here is derived from an EMBL/GenBank/DDBJ whole genome shotgun (WGS) entry which is preliminary data.</text>
</comment>
<dbReference type="GO" id="GO:0030288">
    <property type="term" value="C:outer membrane-bounded periplasmic space"/>
    <property type="evidence" value="ECO:0007669"/>
    <property type="project" value="TreeGrafter"/>
</dbReference>
<dbReference type="AlphaFoldDB" id="A0A5D3K7N9"/>
<accession>A0A5D3K7N9</accession>
<feature type="region of interest" description="Disordered" evidence="2">
    <location>
        <begin position="109"/>
        <end position="139"/>
    </location>
</feature>
<organism evidence="4 5">
    <name type="scientific">Bradyrhizobium rifense</name>
    <dbReference type="NCBI Taxonomy" id="515499"/>
    <lineage>
        <taxon>Bacteria</taxon>
        <taxon>Pseudomonadati</taxon>
        <taxon>Pseudomonadota</taxon>
        <taxon>Alphaproteobacteria</taxon>
        <taxon>Hyphomicrobiales</taxon>
        <taxon>Nitrobacteraceae</taxon>
        <taxon>Bradyrhizobium</taxon>
    </lineage>
</organism>
<gene>
    <name evidence="4" type="ORF">FXB40_41140</name>
</gene>
<keyword evidence="5" id="KW-1185">Reference proteome</keyword>
<proteinExistence type="predicted"/>
<keyword evidence="1" id="KW-0732">Signal</keyword>
<dbReference type="InterPro" id="IPR052037">
    <property type="entry name" value="LPS_export_LptA"/>
</dbReference>
<dbReference type="GO" id="GO:0015920">
    <property type="term" value="P:lipopolysaccharide transport"/>
    <property type="evidence" value="ECO:0007669"/>
    <property type="project" value="TreeGrafter"/>
</dbReference>
<dbReference type="GO" id="GO:0017089">
    <property type="term" value="F:glycolipid transfer activity"/>
    <property type="evidence" value="ECO:0007669"/>
    <property type="project" value="TreeGrafter"/>
</dbReference>
<evidence type="ECO:0000313" key="5">
    <source>
        <dbReference type="Proteomes" id="UP000324758"/>
    </source>
</evidence>
<name>A0A5D3K7N9_9BRAD</name>
<evidence type="ECO:0000256" key="2">
    <source>
        <dbReference type="SAM" id="MobiDB-lite"/>
    </source>
</evidence>
<feature type="compositionally biased region" description="Low complexity" evidence="2">
    <location>
        <begin position="109"/>
        <end position="126"/>
    </location>
</feature>
<evidence type="ECO:0000256" key="1">
    <source>
        <dbReference type="ARBA" id="ARBA00022729"/>
    </source>
</evidence>
<dbReference type="GO" id="GO:0009279">
    <property type="term" value="C:cell outer membrane"/>
    <property type="evidence" value="ECO:0007669"/>
    <property type="project" value="TreeGrafter"/>
</dbReference>